<evidence type="ECO:0000313" key="2">
    <source>
        <dbReference type="Proteomes" id="UP001179121"/>
    </source>
</evidence>
<dbReference type="RefSeq" id="WP_289267495.1">
    <property type="nucleotide sequence ID" value="NZ_OX365700.1"/>
</dbReference>
<proteinExistence type="predicted"/>
<dbReference type="KEGG" id="nti:DNFV4_00938"/>
<dbReference type="AlphaFoldDB" id="A0AA86MWR6"/>
<reference evidence="1" key="1">
    <citation type="submission" date="2022-10" db="EMBL/GenBank/DDBJ databases">
        <authorList>
            <person name="Koch H."/>
        </authorList>
    </citation>
    <scope>NUCLEOTIDE SEQUENCE</scope>
    <source>
        <strain evidence="1">DNF</strain>
    </source>
</reference>
<evidence type="ECO:0008006" key="3">
    <source>
        <dbReference type="Google" id="ProtNLM"/>
    </source>
</evidence>
<organism evidence="1 2">
    <name type="scientific">Nitrospira tepida</name>
    <dbReference type="NCBI Taxonomy" id="2973512"/>
    <lineage>
        <taxon>Bacteria</taxon>
        <taxon>Pseudomonadati</taxon>
        <taxon>Nitrospirota</taxon>
        <taxon>Nitrospiria</taxon>
        <taxon>Nitrospirales</taxon>
        <taxon>Nitrospiraceae</taxon>
        <taxon>Nitrospira</taxon>
    </lineage>
</organism>
<gene>
    <name evidence="1" type="ORF">DNFV4_00938</name>
</gene>
<name>A0AA86MWR6_9BACT</name>
<keyword evidence="2" id="KW-1185">Reference proteome</keyword>
<sequence length="114" mass="11966">MIARTGSKPWRRLAGLCVVLYVLLLAAAAFCPLVHHSGDTHAHHHDGRAPAGGLHSALCLWACNISTTASLPAAPVQLIAATALLRLPVQDFLPPAGSSDLMGRTRAPPRLPVL</sequence>
<dbReference type="Proteomes" id="UP001179121">
    <property type="component" value="Chromosome"/>
</dbReference>
<accession>A0AA86MWR6</accession>
<dbReference type="EMBL" id="OX365700">
    <property type="protein sequence ID" value="CAI4030510.1"/>
    <property type="molecule type" value="Genomic_DNA"/>
</dbReference>
<evidence type="ECO:0000313" key="1">
    <source>
        <dbReference type="EMBL" id="CAI4030510.1"/>
    </source>
</evidence>
<protein>
    <recommendedName>
        <fullName evidence="3">DUF2946 domain-containing protein</fullName>
    </recommendedName>
</protein>